<feature type="region of interest" description="Disordered" evidence="14">
    <location>
        <begin position="932"/>
        <end position="1121"/>
    </location>
</feature>
<dbReference type="Gene3D" id="2.130.10.10">
    <property type="entry name" value="YVTN repeat-like/Quinoprotein amine dehydrogenase"/>
    <property type="match status" value="1"/>
</dbReference>
<dbReference type="SUPFAM" id="SSF57850">
    <property type="entry name" value="RING/U-box"/>
    <property type="match status" value="1"/>
</dbReference>
<dbReference type="GO" id="GO:0030674">
    <property type="term" value="F:protein-macromolecule adaptor activity"/>
    <property type="evidence" value="ECO:0007669"/>
    <property type="project" value="TreeGrafter"/>
</dbReference>
<comment type="similarity">
    <text evidence="3">Belongs to the VPS11 family.</text>
</comment>
<keyword evidence="10" id="KW-0458">Lysosome</keyword>
<dbReference type="InterPro" id="IPR015943">
    <property type="entry name" value="WD40/YVTN_repeat-like_dom_sf"/>
</dbReference>
<dbReference type="PANTHER" id="PTHR23323:SF24">
    <property type="entry name" value="VACUOLAR PROTEIN SORTING-ASSOCIATED PROTEIN 11 HOMOLOG"/>
    <property type="match status" value="1"/>
</dbReference>
<evidence type="ECO:0000256" key="6">
    <source>
        <dbReference type="ARBA" id="ARBA00022771"/>
    </source>
</evidence>
<dbReference type="OrthoDB" id="26184at2759"/>
<evidence type="ECO:0000256" key="3">
    <source>
        <dbReference type="ARBA" id="ARBA00007070"/>
    </source>
</evidence>
<dbReference type="AlphaFoldDB" id="A0A7R8WED1"/>
<keyword evidence="8" id="KW-0653">Protein transport</keyword>
<gene>
    <name evidence="15" type="ORF">CTOB1V02_LOCUS7971</name>
</gene>
<dbReference type="GO" id="GO:0031902">
    <property type="term" value="C:late endosome membrane"/>
    <property type="evidence" value="ECO:0007669"/>
    <property type="project" value="UniProtKB-SubCell"/>
</dbReference>
<evidence type="ECO:0000256" key="2">
    <source>
        <dbReference type="ARBA" id="ARBA00004492"/>
    </source>
</evidence>
<dbReference type="InterPro" id="IPR024763">
    <property type="entry name" value="VPS11_C"/>
</dbReference>
<dbReference type="CDD" id="cd16688">
    <property type="entry name" value="RING-H2_Vps11"/>
    <property type="match status" value="1"/>
</dbReference>
<dbReference type="GO" id="GO:0006886">
    <property type="term" value="P:intracellular protein transport"/>
    <property type="evidence" value="ECO:0007669"/>
    <property type="project" value="UniProtKB-UniRule"/>
</dbReference>
<dbReference type="GO" id="GO:0005764">
    <property type="term" value="C:lysosome"/>
    <property type="evidence" value="ECO:0007669"/>
    <property type="project" value="UniProtKB-SubCell"/>
</dbReference>
<dbReference type="SUPFAM" id="SSF48371">
    <property type="entry name" value="ARM repeat"/>
    <property type="match status" value="1"/>
</dbReference>
<dbReference type="Gene3D" id="3.30.40.10">
    <property type="entry name" value="Zinc/RING finger domain, C3HC4 (zinc finger)"/>
    <property type="match status" value="1"/>
</dbReference>
<dbReference type="InterPro" id="IPR057308">
    <property type="entry name" value="CHCR_PEP5_VPS11"/>
</dbReference>
<dbReference type="Pfam" id="PF23341">
    <property type="entry name" value="PEP5_VPS11_N"/>
    <property type="match status" value="1"/>
</dbReference>
<evidence type="ECO:0000256" key="12">
    <source>
        <dbReference type="PROSITE-ProRule" id="PRU01006"/>
    </source>
</evidence>
<feature type="compositionally biased region" description="Low complexity" evidence="14">
    <location>
        <begin position="1084"/>
        <end position="1093"/>
    </location>
</feature>
<sequence>MTFLQWRRFNFFDVAKEPTVSDPALTEQLKKLSLTCSDSGRGQLVFGDINGFIYFINRQLEMSAFRAYQLRVTNIVVMQQSAVIVTLGEDEAGINPLLKTWNLEKPSTSKDGSPLCTRISRVIPPGNRPTPATAVAVHESLTLMAIGFEDGSVMLYRGDAMREKGSKKRLLHHTSGQSITGLFFQTTPKSTVLFIVSTDGVWSVLVSGRNPKDELEKIEIDSIGAPSTCIALADGRYEHHLILGKRDAVYCYTPDSRGPCYAFEGDKVILRYFRGYLVIVSKDLRPTPPAGTAFNPTAGVSTASHILAEEKKPLVTIYDLQNKLIAFSAPFPEEISQVVAEWGDLFLLTVSGKLMKLSEKDVRSKLELLFKKNLYDVAIKLAKSQHYDAEGLMEIFRLYGDHLYSKGDYSGAIQQYIKAIGRLEAAYVIRKFLDSQRIQELTAYLQSLHKQGYANEDHTTLLLNCYTKLRDTQKLDQFIMSEGREVDFDVGIAIRVCRQSGYYKHALALARKHHRHSEYLKIQLDDHKDYSDALEYIARLDFEEAENALKKYGAILMREEEDRTTEVLKSLCTDYRPMASSMSEPLPAGRIDRSSPAEYLNLFVGHAEKLKEFLEYIINHSPTSVLKSSRVLVTTLLELYLHESDQPSDAKILEFLRQYWKELDLEQAYLLCQSRGFYPGVLFLYEKAELFREIIAFHAEKREFNSVLACCQKFTSRDSHVWMIALEELSKHCTAVPVSVYSQLLTEIHKRKLSSPLLVLEALRNSSITLGTLKEYLFNALQAEESSIEECERLSEQYNRETAEMRDEIRRLQEKPTVFQGSKCNACNNVLDLPSVHFLCKHSFHQHCFESYTEAENECPACAPENRKIQEIIRKQEGVVNLNDAFFDQLERAEDPFGVVADYFGRSVFKDATSVADTMITRQMRKETGKVEGGVVPPYLSHSANRSEGAMRSAEIPSAPMSVPKAEGRLRAEERRTTERKNVKTEARVRNEESSGASFRAPTEGQVRAAERRGQPVLGPEPAIGRLIIDAMQPSETSIKPKPSSPQYRRRRSPSPPPPATLSPTNPFSDGYDESKNPFADESTNGTGNNVVTETPTQNPFSGTEDMKDDYDATLNPFGES</sequence>
<dbReference type="SUPFAM" id="SSF50978">
    <property type="entry name" value="WD40 repeat-like"/>
    <property type="match status" value="1"/>
</dbReference>
<dbReference type="GO" id="GO:0048284">
    <property type="term" value="P:organelle fusion"/>
    <property type="evidence" value="ECO:0007669"/>
    <property type="project" value="TreeGrafter"/>
</dbReference>
<dbReference type="GO" id="GO:0007033">
    <property type="term" value="P:vacuole organization"/>
    <property type="evidence" value="ECO:0007669"/>
    <property type="project" value="TreeGrafter"/>
</dbReference>
<dbReference type="Pfam" id="PF12451">
    <property type="entry name" value="VPS11_C"/>
    <property type="match status" value="1"/>
</dbReference>
<dbReference type="PROSITE" id="PS50089">
    <property type="entry name" value="ZF_RING_2"/>
    <property type="match status" value="1"/>
</dbReference>
<dbReference type="Pfam" id="PF13923">
    <property type="entry name" value="zf-C3HC4_2"/>
    <property type="match status" value="1"/>
</dbReference>
<dbReference type="InterPro" id="IPR013083">
    <property type="entry name" value="Znf_RING/FYVE/PHD"/>
</dbReference>
<dbReference type="InterPro" id="IPR057307">
    <property type="entry name" value="PEP5_VPS11_N"/>
</dbReference>
<dbReference type="InterPro" id="IPR000547">
    <property type="entry name" value="Clathrin_H-chain/VPS_repeat"/>
</dbReference>
<organism evidence="15">
    <name type="scientific">Cyprideis torosa</name>
    <dbReference type="NCBI Taxonomy" id="163714"/>
    <lineage>
        <taxon>Eukaryota</taxon>
        <taxon>Metazoa</taxon>
        <taxon>Ecdysozoa</taxon>
        <taxon>Arthropoda</taxon>
        <taxon>Crustacea</taxon>
        <taxon>Oligostraca</taxon>
        <taxon>Ostracoda</taxon>
        <taxon>Podocopa</taxon>
        <taxon>Podocopida</taxon>
        <taxon>Cytherocopina</taxon>
        <taxon>Cytheroidea</taxon>
        <taxon>Cytherideidae</taxon>
        <taxon>Cyprideis</taxon>
    </lineage>
</organism>
<protein>
    <submittedName>
        <fullName evidence="15">Uncharacterized protein</fullName>
    </submittedName>
</protein>
<keyword evidence="5" id="KW-0479">Metal-binding</keyword>
<evidence type="ECO:0000256" key="4">
    <source>
        <dbReference type="ARBA" id="ARBA00022448"/>
    </source>
</evidence>
<evidence type="ECO:0000256" key="11">
    <source>
        <dbReference type="PROSITE-ProRule" id="PRU00175"/>
    </source>
</evidence>
<feature type="coiled-coil region" evidence="13">
    <location>
        <begin position="781"/>
        <end position="815"/>
    </location>
</feature>
<dbReference type="InterPro" id="IPR016528">
    <property type="entry name" value="VPS11"/>
</dbReference>
<keyword evidence="4" id="KW-0813">Transport</keyword>
<evidence type="ECO:0000256" key="7">
    <source>
        <dbReference type="ARBA" id="ARBA00022833"/>
    </source>
</evidence>
<keyword evidence="13" id="KW-0175">Coiled coil</keyword>
<feature type="compositionally biased region" description="Basic and acidic residues" evidence="14">
    <location>
        <begin position="966"/>
        <end position="993"/>
    </location>
</feature>
<dbReference type="InterPro" id="IPR036322">
    <property type="entry name" value="WD40_repeat_dom_sf"/>
</dbReference>
<keyword evidence="9" id="KW-0472">Membrane</keyword>
<dbReference type="GO" id="GO:0007032">
    <property type="term" value="P:endosome organization"/>
    <property type="evidence" value="ECO:0007669"/>
    <property type="project" value="TreeGrafter"/>
</dbReference>
<accession>A0A7R8WED1</accession>
<keyword evidence="7" id="KW-0862">Zinc</keyword>
<keyword evidence="6 11" id="KW-0863">Zinc-finger</keyword>
<evidence type="ECO:0000256" key="10">
    <source>
        <dbReference type="ARBA" id="ARBA00023228"/>
    </source>
</evidence>
<evidence type="ECO:0000256" key="9">
    <source>
        <dbReference type="ARBA" id="ARBA00023136"/>
    </source>
</evidence>
<evidence type="ECO:0000256" key="5">
    <source>
        <dbReference type="ARBA" id="ARBA00022723"/>
    </source>
</evidence>
<evidence type="ECO:0000256" key="13">
    <source>
        <dbReference type="SAM" id="Coils"/>
    </source>
</evidence>
<dbReference type="GO" id="GO:0008270">
    <property type="term" value="F:zinc ion binding"/>
    <property type="evidence" value="ECO:0007669"/>
    <property type="project" value="UniProtKB-KW"/>
</dbReference>
<evidence type="ECO:0000256" key="8">
    <source>
        <dbReference type="ARBA" id="ARBA00022927"/>
    </source>
</evidence>
<name>A0A7R8WED1_9CRUS</name>
<dbReference type="Pfam" id="PF23356">
    <property type="entry name" value="TPR_PEP5_VPS11"/>
    <property type="match status" value="1"/>
</dbReference>
<dbReference type="GO" id="GO:0030897">
    <property type="term" value="C:HOPS complex"/>
    <property type="evidence" value="ECO:0007669"/>
    <property type="project" value="TreeGrafter"/>
</dbReference>
<dbReference type="EMBL" id="OB662472">
    <property type="protein sequence ID" value="CAD7230108.1"/>
    <property type="molecule type" value="Genomic_DNA"/>
</dbReference>
<comment type="subcellular location">
    <subcellularLocation>
        <location evidence="2">Late endosome membrane</location>
        <topology evidence="2">Peripheral membrane protein</topology>
        <orientation evidence="2">Cytoplasmic side</orientation>
    </subcellularLocation>
    <subcellularLocation>
        <location evidence="1">Lysosome</location>
    </subcellularLocation>
</comment>
<evidence type="ECO:0000256" key="1">
    <source>
        <dbReference type="ARBA" id="ARBA00004371"/>
    </source>
</evidence>
<dbReference type="PANTHER" id="PTHR23323">
    <property type="entry name" value="VACUOLAR PROTEIN SORTING-ASSOCIATED PROTEIN"/>
    <property type="match status" value="1"/>
</dbReference>
<dbReference type="PROSITE" id="PS50236">
    <property type="entry name" value="CHCR"/>
    <property type="match status" value="1"/>
</dbReference>
<evidence type="ECO:0000256" key="14">
    <source>
        <dbReference type="SAM" id="MobiDB-lite"/>
    </source>
</evidence>
<proteinExistence type="inferred from homology"/>
<feature type="repeat" description="CHCR" evidence="12">
    <location>
        <begin position="416"/>
        <end position="565"/>
    </location>
</feature>
<dbReference type="InterPro" id="IPR016024">
    <property type="entry name" value="ARM-type_fold"/>
</dbReference>
<reference evidence="15" key="1">
    <citation type="submission" date="2020-11" db="EMBL/GenBank/DDBJ databases">
        <authorList>
            <person name="Tran Van P."/>
        </authorList>
    </citation>
    <scope>NUCLEOTIDE SEQUENCE</scope>
</reference>
<dbReference type="InterPro" id="IPR001841">
    <property type="entry name" value="Znf_RING"/>
</dbReference>
<dbReference type="PIRSF" id="PIRSF007860">
    <property type="entry name" value="VPS11"/>
    <property type="match status" value="1"/>
</dbReference>
<evidence type="ECO:0000313" key="15">
    <source>
        <dbReference type="EMBL" id="CAD7230108.1"/>
    </source>
</evidence>
<dbReference type="GO" id="GO:0006904">
    <property type="term" value="P:vesicle docking involved in exocytosis"/>
    <property type="evidence" value="ECO:0007669"/>
    <property type="project" value="TreeGrafter"/>
</dbReference>